<dbReference type="PROSITE" id="PS51186">
    <property type="entry name" value="GNAT"/>
    <property type="match status" value="1"/>
</dbReference>
<name>A0A4Q7KIK6_9PSEU</name>
<sequence length="179" mass="19520">MTDHERLRTARLSLCRPEFGDVDAILEVHRDPRACAHNPSDALADRAGAEALFARWDEHWTRHGFGYWVVRRAAASTVLGFCGLKIMTWHERPILNLLYRLAPSTWGDGVGTEVATAAVEWARAHRPALSVVARVRPANVASARVATKAGLVRAPELDGPGEDGHDLVFASPWGASPDG</sequence>
<keyword evidence="3" id="KW-1185">Reference proteome</keyword>
<dbReference type="InterPro" id="IPR000182">
    <property type="entry name" value="GNAT_dom"/>
</dbReference>
<protein>
    <submittedName>
        <fullName evidence="2">RimJ/RimL family protein N-acetyltransferase</fullName>
    </submittedName>
</protein>
<dbReference type="Pfam" id="PF13302">
    <property type="entry name" value="Acetyltransf_3"/>
    <property type="match status" value="1"/>
</dbReference>
<dbReference type="InterPro" id="IPR051531">
    <property type="entry name" value="N-acetyltransferase"/>
</dbReference>
<gene>
    <name evidence="2" type="ORF">EV193_110195</name>
</gene>
<dbReference type="PANTHER" id="PTHR43792">
    <property type="entry name" value="GNAT FAMILY, PUTATIVE (AFU_ORTHOLOGUE AFUA_3G00765)-RELATED-RELATED"/>
    <property type="match status" value="1"/>
</dbReference>
<dbReference type="EMBL" id="SGWQ01000010">
    <property type="protein sequence ID" value="RZS34045.1"/>
    <property type="molecule type" value="Genomic_DNA"/>
</dbReference>
<dbReference type="AlphaFoldDB" id="A0A4Q7KIK6"/>
<dbReference type="RefSeq" id="WP_207222802.1">
    <property type="nucleotide sequence ID" value="NZ_SGWQ01000010.1"/>
</dbReference>
<evidence type="ECO:0000313" key="3">
    <source>
        <dbReference type="Proteomes" id="UP000294257"/>
    </source>
</evidence>
<reference evidence="2 3" key="1">
    <citation type="submission" date="2019-02" db="EMBL/GenBank/DDBJ databases">
        <title>Genomic Encyclopedia of Type Strains, Phase IV (KMG-IV): sequencing the most valuable type-strain genomes for metagenomic binning, comparative biology and taxonomic classification.</title>
        <authorList>
            <person name="Goeker M."/>
        </authorList>
    </citation>
    <scope>NUCLEOTIDE SEQUENCE [LARGE SCALE GENOMIC DNA]</scope>
    <source>
        <strain evidence="2 3">DSM 101727</strain>
    </source>
</reference>
<dbReference type="InterPro" id="IPR016181">
    <property type="entry name" value="Acyl_CoA_acyltransferase"/>
</dbReference>
<proteinExistence type="predicted"/>
<comment type="caution">
    <text evidence="2">The sequence shown here is derived from an EMBL/GenBank/DDBJ whole genome shotgun (WGS) entry which is preliminary data.</text>
</comment>
<dbReference type="GO" id="GO:0016747">
    <property type="term" value="F:acyltransferase activity, transferring groups other than amino-acyl groups"/>
    <property type="evidence" value="ECO:0007669"/>
    <property type="project" value="InterPro"/>
</dbReference>
<keyword evidence="2" id="KW-0808">Transferase</keyword>
<evidence type="ECO:0000259" key="1">
    <source>
        <dbReference type="PROSITE" id="PS51186"/>
    </source>
</evidence>
<dbReference type="Proteomes" id="UP000294257">
    <property type="component" value="Unassembled WGS sequence"/>
</dbReference>
<dbReference type="SUPFAM" id="SSF55729">
    <property type="entry name" value="Acyl-CoA N-acyltransferases (Nat)"/>
    <property type="match status" value="1"/>
</dbReference>
<feature type="domain" description="N-acetyltransferase" evidence="1">
    <location>
        <begin position="10"/>
        <end position="174"/>
    </location>
</feature>
<dbReference type="Gene3D" id="3.40.630.30">
    <property type="match status" value="1"/>
</dbReference>
<organism evidence="2 3">
    <name type="scientific">Herbihabitans rhizosphaerae</name>
    <dbReference type="NCBI Taxonomy" id="1872711"/>
    <lineage>
        <taxon>Bacteria</taxon>
        <taxon>Bacillati</taxon>
        <taxon>Actinomycetota</taxon>
        <taxon>Actinomycetes</taxon>
        <taxon>Pseudonocardiales</taxon>
        <taxon>Pseudonocardiaceae</taxon>
        <taxon>Herbihabitans</taxon>
    </lineage>
</organism>
<evidence type="ECO:0000313" key="2">
    <source>
        <dbReference type="EMBL" id="RZS34045.1"/>
    </source>
</evidence>
<dbReference type="PANTHER" id="PTHR43792:SF1">
    <property type="entry name" value="N-ACETYLTRANSFERASE DOMAIN-CONTAINING PROTEIN"/>
    <property type="match status" value="1"/>
</dbReference>
<accession>A0A4Q7KIK6</accession>